<proteinExistence type="predicted"/>
<dbReference type="EMBL" id="NGUP01000003">
    <property type="protein sequence ID" value="OWS69946.1"/>
    <property type="molecule type" value="Genomic_DNA"/>
</dbReference>
<name>A0A254PXC9_9BURK</name>
<protein>
    <submittedName>
        <fullName evidence="1">Uncharacterized protein</fullName>
    </submittedName>
</protein>
<evidence type="ECO:0000313" key="1">
    <source>
        <dbReference type="EMBL" id="OWS69946.1"/>
    </source>
</evidence>
<dbReference type="AlphaFoldDB" id="A0A254PXC9"/>
<sequence>MTGGVWQRILYTQKNCPLQDSDSIAKFDQHKDAQFFDKLKLVTQAFEIKAKAVYRRIFENPCVGGSIPPRATKNP</sequence>
<evidence type="ECO:0000313" key="2">
    <source>
        <dbReference type="Proteomes" id="UP000197528"/>
    </source>
</evidence>
<reference evidence="1 2" key="1">
    <citation type="submission" date="2017-05" db="EMBL/GenBank/DDBJ databases">
        <title>Genome of Polynucleobacter sp. MWH-Feld-100.</title>
        <authorList>
            <person name="Hahn M.W."/>
        </authorList>
    </citation>
    <scope>NUCLEOTIDE SEQUENCE [LARGE SCALE GENOMIC DNA]</scope>
    <source>
        <strain evidence="1 2">MWH-Feld-100</strain>
    </source>
</reference>
<dbReference type="Proteomes" id="UP000197528">
    <property type="component" value="Unassembled WGS sequence"/>
</dbReference>
<organism evidence="1 2">
    <name type="scientific">Polynucleobacter campilacus</name>
    <dbReference type="NCBI Taxonomy" id="1743163"/>
    <lineage>
        <taxon>Bacteria</taxon>
        <taxon>Pseudomonadati</taxon>
        <taxon>Pseudomonadota</taxon>
        <taxon>Betaproteobacteria</taxon>
        <taxon>Burkholderiales</taxon>
        <taxon>Burkholderiaceae</taxon>
        <taxon>Polynucleobacter</taxon>
    </lineage>
</organism>
<comment type="caution">
    <text evidence="1">The sequence shown here is derived from an EMBL/GenBank/DDBJ whole genome shotgun (WGS) entry which is preliminary data.</text>
</comment>
<accession>A0A254PXC9</accession>
<keyword evidence="2" id="KW-1185">Reference proteome</keyword>
<gene>
    <name evidence="1" type="ORF">CBI31_06330</name>
</gene>